<organism evidence="1 2">
    <name type="scientific">Pararobbsia alpina</name>
    <dbReference type="NCBI Taxonomy" id="621374"/>
    <lineage>
        <taxon>Bacteria</taxon>
        <taxon>Pseudomonadati</taxon>
        <taxon>Pseudomonadota</taxon>
        <taxon>Betaproteobacteria</taxon>
        <taxon>Burkholderiales</taxon>
        <taxon>Burkholderiaceae</taxon>
        <taxon>Pararobbsia</taxon>
    </lineage>
</organism>
<keyword evidence="2" id="KW-1185">Reference proteome</keyword>
<sequence length="79" mass="9031">MHCCVQWPSRTPSEYRLPTFITAPARRGKLTEWRIQSELESSCLECRVTADVFPLAFSSPLDILLNLFNLSCSVNISHF</sequence>
<accession>A0A6S7CAA9</accession>
<protein>
    <submittedName>
        <fullName evidence="1">Uncharacterized protein</fullName>
    </submittedName>
</protein>
<proteinExistence type="predicted"/>
<gene>
    <name evidence="1" type="ORF">LMG28138_05491</name>
</gene>
<name>A0A6S7CAA9_9BURK</name>
<evidence type="ECO:0000313" key="1">
    <source>
        <dbReference type="EMBL" id="CAB3804312.1"/>
    </source>
</evidence>
<reference evidence="1 2" key="1">
    <citation type="submission" date="2020-04" db="EMBL/GenBank/DDBJ databases">
        <authorList>
            <person name="De Canck E."/>
        </authorList>
    </citation>
    <scope>NUCLEOTIDE SEQUENCE [LARGE SCALE GENOMIC DNA]</scope>
    <source>
        <strain evidence="1 2">LMG 28138</strain>
    </source>
</reference>
<dbReference type="Proteomes" id="UP000494115">
    <property type="component" value="Unassembled WGS sequence"/>
</dbReference>
<evidence type="ECO:0000313" key="2">
    <source>
        <dbReference type="Proteomes" id="UP000494115"/>
    </source>
</evidence>
<dbReference type="AlphaFoldDB" id="A0A6S7CAA9"/>
<dbReference type="EMBL" id="CADIKM010000063">
    <property type="protein sequence ID" value="CAB3804312.1"/>
    <property type="molecule type" value="Genomic_DNA"/>
</dbReference>